<reference evidence="1" key="1">
    <citation type="submission" date="2023-07" db="EMBL/GenBank/DDBJ databases">
        <title>Chromosome-level genome assembly of Artemia franciscana.</title>
        <authorList>
            <person name="Jo E."/>
        </authorList>
    </citation>
    <scope>NUCLEOTIDE SEQUENCE</scope>
    <source>
        <tissue evidence="1">Whole body</tissue>
    </source>
</reference>
<gene>
    <name evidence="1" type="ORF">QYM36_003706</name>
</gene>
<proteinExistence type="predicted"/>
<dbReference type="AlphaFoldDB" id="A0AA88IGL6"/>
<comment type="caution">
    <text evidence="1">The sequence shown here is derived from an EMBL/GenBank/DDBJ whole genome shotgun (WGS) entry which is preliminary data.</text>
</comment>
<sequence length="83" mass="9787">MASYLFKVGRNIKALIEERFEEGTYEKYLPLPIDPSLLSQRIDTLEVIECEREQKWRRMIGPGNICLLRVVQACYNRKPKLSK</sequence>
<dbReference type="Proteomes" id="UP001187531">
    <property type="component" value="Unassembled WGS sequence"/>
</dbReference>
<name>A0AA88IGL6_ARTSF</name>
<organism evidence="1 2">
    <name type="scientific">Artemia franciscana</name>
    <name type="common">Brine shrimp</name>
    <name type="synonym">Artemia sanfranciscana</name>
    <dbReference type="NCBI Taxonomy" id="6661"/>
    <lineage>
        <taxon>Eukaryota</taxon>
        <taxon>Metazoa</taxon>
        <taxon>Ecdysozoa</taxon>
        <taxon>Arthropoda</taxon>
        <taxon>Crustacea</taxon>
        <taxon>Branchiopoda</taxon>
        <taxon>Anostraca</taxon>
        <taxon>Artemiidae</taxon>
        <taxon>Artemia</taxon>
    </lineage>
</organism>
<keyword evidence="2" id="KW-1185">Reference proteome</keyword>
<evidence type="ECO:0000313" key="2">
    <source>
        <dbReference type="Proteomes" id="UP001187531"/>
    </source>
</evidence>
<accession>A0AA88IGL6</accession>
<evidence type="ECO:0000313" key="1">
    <source>
        <dbReference type="EMBL" id="KAK2721507.1"/>
    </source>
</evidence>
<protein>
    <submittedName>
        <fullName evidence="1">Uncharacterized protein</fullName>
    </submittedName>
</protein>
<dbReference type="EMBL" id="JAVRJZ010000006">
    <property type="protein sequence ID" value="KAK2721507.1"/>
    <property type="molecule type" value="Genomic_DNA"/>
</dbReference>